<dbReference type="CDD" id="cd07185">
    <property type="entry name" value="OmpA_C-like"/>
    <property type="match status" value="1"/>
</dbReference>
<dbReference type="RefSeq" id="WP_285233169.1">
    <property type="nucleotide sequence ID" value="NZ_CP116346.1"/>
</dbReference>
<accession>A0AA95SWD4</accession>
<evidence type="ECO:0000256" key="9">
    <source>
        <dbReference type="PROSITE-ProRule" id="PRU00473"/>
    </source>
</evidence>
<feature type="domain" description="OmpA-like" evidence="12">
    <location>
        <begin position="260"/>
        <end position="388"/>
    </location>
</feature>
<dbReference type="PRINTS" id="PR01021">
    <property type="entry name" value="OMPADOMAIN"/>
</dbReference>
<dbReference type="PANTHER" id="PTHR30329">
    <property type="entry name" value="STATOR ELEMENT OF FLAGELLAR MOTOR COMPLEX"/>
    <property type="match status" value="1"/>
</dbReference>
<evidence type="ECO:0000313" key="14">
    <source>
        <dbReference type="Proteomes" id="UP001177769"/>
    </source>
</evidence>
<dbReference type="Pfam" id="PF01389">
    <property type="entry name" value="OmpA_membrane"/>
    <property type="match status" value="1"/>
</dbReference>
<organism evidence="13 14">
    <name type="scientific">Paucibacter sediminis</name>
    <dbReference type="NCBI Taxonomy" id="3019553"/>
    <lineage>
        <taxon>Bacteria</taxon>
        <taxon>Pseudomonadati</taxon>
        <taxon>Pseudomonadota</taxon>
        <taxon>Betaproteobacteria</taxon>
        <taxon>Burkholderiales</taxon>
        <taxon>Sphaerotilaceae</taxon>
        <taxon>Roseateles</taxon>
    </lineage>
</organism>
<keyword evidence="3" id="KW-1134">Transmembrane beta strand</keyword>
<evidence type="ECO:0000313" key="13">
    <source>
        <dbReference type="EMBL" id="WIT12079.1"/>
    </source>
</evidence>
<evidence type="ECO:0000256" key="11">
    <source>
        <dbReference type="SAM" id="SignalP"/>
    </source>
</evidence>
<feature type="signal peptide" evidence="11">
    <location>
        <begin position="1"/>
        <end position="26"/>
    </location>
</feature>
<evidence type="ECO:0000256" key="3">
    <source>
        <dbReference type="ARBA" id="ARBA00022452"/>
    </source>
</evidence>
<dbReference type="PANTHER" id="PTHR30329:SF21">
    <property type="entry name" value="LIPOPROTEIN YIAD-RELATED"/>
    <property type="match status" value="1"/>
</dbReference>
<dbReference type="SUPFAM" id="SSF56925">
    <property type="entry name" value="OMPA-like"/>
    <property type="match status" value="1"/>
</dbReference>
<dbReference type="GO" id="GO:0015288">
    <property type="term" value="F:porin activity"/>
    <property type="evidence" value="ECO:0007669"/>
    <property type="project" value="UniProtKB-KW"/>
</dbReference>
<keyword evidence="7 9" id="KW-0472">Membrane</keyword>
<dbReference type="InterPro" id="IPR000498">
    <property type="entry name" value="OmpA-like_TM_dom"/>
</dbReference>
<evidence type="ECO:0000256" key="8">
    <source>
        <dbReference type="ARBA" id="ARBA00023237"/>
    </source>
</evidence>
<dbReference type="Gene3D" id="2.40.160.20">
    <property type="match status" value="1"/>
</dbReference>
<sequence>MKNHHSLRLIALASLGALCAAGPALAQEQGSYLGLGIGQSSAKLNDAAMAGSVLGSGFGITALERDRRDTGYKLFGGWQFNRYLALEAGYFRLGEFSSVASTLPAGSLDTHIKMQGVNLDLVATLPITDSLSALGRIGGTYARNRADFVGSGAAAAINHEQRARGSNAKYGAGLQYAFSPSLLVRGEVERYRMNDTTGGHGNVDLVSVSLVFPLGRSSNYSAPRAAAPQPVYVAQAPAPAPVLAPAPVVMAPMVMPPAPPPVRRVSFSAESLFGFDRSTVRPEGQAALDNFSRELAGSSYQVINVEGHTDRLGSEAYNQHLSEQRAEAVKRYLVDSGKLEASKIAAVGRSESQPLTKPEDCKGSKQTAALIACLQPDRRVDIEVVGTR</sequence>
<dbReference type="GO" id="GO:0046930">
    <property type="term" value="C:pore complex"/>
    <property type="evidence" value="ECO:0007669"/>
    <property type="project" value="UniProtKB-KW"/>
</dbReference>
<dbReference type="Proteomes" id="UP001177769">
    <property type="component" value="Chromosome"/>
</dbReference>
<gene>
    <name evidence="13" type="ORF">PFX98_00310</name>
</gene>
<keyword evidence="5" id="KW-0406">Ion transport</keyword>
<evidence type="ECO:0000256" key="6">
    <source>
        <dbReference type="ARBA" id="ARBA00023114"/>
    </source>
</evidence>
<evidence type="ECO:0000256" key="10">
    <source>
        <dbReference type="RuleBase" id="RU003859"/>
    </source>
</evidence>
<dbReference type="InterPro" id="IPR050330">
    <property type="entry name" value="Bact_OuterMem_StrucFunc"/>
</dbReference>
<keyword evidence="4" id="KW-0812">Transmembrane</keyword>
<evidence type="ECO:0000256" key="5">
    <source>
        <dbReference type="ARBA" id="ARBA00023065"/>
    </source>
</evidence>
<dbReference type="InterPro" id="IPR011250">
    <property type="entry name" value="OMP/PagP_B-barrel"/>
</dbReference>
<evidence type="ECO:0000256" key="1">
    <source>
        <dbReference type="ARBA" id="ARBA00004571"/>
    </source>
</evidence>
<dbReference type="InterPro" id="IPR006665">
    <property type="entry name" value="OmpA-like"/>
</dbReference>
<dbReference type="GO" id="GO:0009279">
    <property type="term" value="C:cell outer membrane"/>
    <property type="evidence" value="ECO:0007669"/>
    <property type="project" value="UniProtKB-SubCell"/>
</dbReference>
<dbReference type="InterPro" id="IPR036737">
    <property type="entry name" value="OmpA-like_sf"/>
</dbReference>
<dbReference type="PROSITE" id="PS51123">
    <property type="entry name" value="OMPA_2"/>
    <property type="match status" value="1"/>
</dbReference>
<dbReference type="InterPro" id="IPR006664">
    <property type="entry name" value="OMP_bac"/>
</dbReference>
<keyword evidence="2" id="KW-0813">Transport</keyword>
<comment type="subcellular location">
    <subcellularLocation>
        <location evidence="1">Cell outer membrane</location>
        <topology evidence="1">Multi-pass membrane protein</topology>
    </subcellularLocation>
</comment>
<reference evidence="13" key="1">
    <citation type="submission" date="2023-01" db="EMBL/GenBank/DDBJ databases">
        <title>Whole genome sequence of Paucibacter sp. S2-9 isolated from pond sediment.</title>
        <authorList>
            <person name="Jung J.Y."/>
        </authorList>
    </citation>
    <scope>NUCLEOTIDE SEQUENCE</scope>
    <source>
        <strain evidence="13">S2-9</strain>
    </source>
</reference>
<dbReference type="Gene3D" id="3.30.1330.60">
    <property type="entry name" value="OmpA-like domain"/>
    <property type="match status" value="1"/>
</dbReference>
<dbReference type="Pfam" id="PF00691">
    <property type="entry name" value="OmpA"/>
    <property type="match status" value="1"/>
</dbReference>
<dbReference type="SUPFAM" id="SSF103088">
    <property type="entry name" value="OmpA-like"/>
    <property type="match status" value="1"/>
</dbReference>
<protein>
    <submittedName>
        <fullName evidence="13">OmpA family protein</fullName>
    </submittedName>
</protein>
<dbReference type="AlphaFoldDB" id="A0AA95SWD4"/>
<evidence type="ECO:0000256" key="7">
    <source>
        <dbReference type="ARBA" id="ARBA00023136"/>
    </source>
</evidence>
<evidence type="ECO:0000256" key="2">
    <source>
        <dbReference type="ARBA" id="ARBA00022448"/>
    </source>
</evidence>
<dbReference type="GO" id="GO:0006811">
    <property type="term" value="P:monoatomic ion transport"/>
    <property type="evidence" value="ECO:0007669"/>
    <property type="project" value="UniProtKB-KW"/>
</dbReference>
<keyword evidence="6" id="KW-0626">Porin</keyword>
<name>A0AA95SWD4_9BURK</name>
<dbReference type="EMBL" id="CP116346">
    <property type="protein sequence ID" value="WIT12079.1"/>
    <property type="molecule type" value="Genomic_DNA"/>
</dbReference>
<comment type="similarity">
    <text evidence="10">Belongs to the outer membrane OOP (TC 1.B.6) superfamily.</text>
</comment>
<keyword evidence="8" id="KW-0998">Cell outer membrane</keyword>
<evidence type="ECO:0000259" key="12">
    <source>
        <dbReference type="PROSITE" id="PS51123"/>
    </source>
</evidence>
<evidence type="ECO:0000256" key="4">
    <source>
        <dbReference type="ARBA" id="ARBA00022692"/>
    </source>
</evidence>
<dbReference type="KEGG" id="pais:PFX98_00310"/>
<feature type="chain" id="PRO_5041742284" evidence="11">
    <location>
        <begin position="27"/>
        <end position="388"/>
    </location>
</feature>
<proteinExistence type="inferred from homology"/>
<keyword evidence="14" id="KW-1185">Reference proteome</keyword>
<keyword evidence="11" id="KW-0732">Signal</keyword>